<organism evidence="1 2">
    <name type="scientific">Chelonia mydas</name>
    <name type="common">Green sea-turtle</name>
    <name type="synonym">Chelonia agassizi</name>
    <dbReference type="NCBI Taxonomy" id="8469"/>
    <lineage>
        <taxon>Eukaryota</taxon>
        <taxon>Metazoa</taxon>
        <taxon>Chordata</taxon>
        <taxon>Craniata</taxon>
        <taxon>Vertebrata</taxon>
        <taxon>Euteleostomi</taxon>
        <taxon>Archelosauria</taxon>
        <taxon>Testudinata</taxon>
        <taxon>Testudines</taxon>
        <taxon>Cryptodira</taxon>
        <taxon>Durocryptodira</taxon>
        <taxon>Americhelydia</taxon>
        <taxon>Chelonioidea</taxon>
        <taxon>Cheloniidae</taxon>
        <taxon>Chelonia</taxon>
    </lineage>
</organism>
<accession>M7BA05</accession>
<evidence type="ECO:0000313" key="2">
    <source>
        <dbReference type="Proteomes" id="UP000031443"/>
    </source>
</evidence>
<reference evidence="2" key="1">
    <citation type="journal article" date="2013" name="Nat. Genet.">
        <title>The draft genomes of soft-shell turtle and green sea turtle yield insights into the development and evolution of the turtle-specific body plan.</title>
        <authorList>
            <person name="Wang Z."/>
            <person name="Pascual-Anaya J."/>
            <person name="Zadissa A."/>
            <person name="Li W."/>
            <person name="Niimura Y."/>
            <person name="Huang Z."/>
            <person name="Li C."/>
            <person name="White S."/>
            <person name="Xiong Z."/>
            <person name="Fang D."/>
            <person name="Wang B."/>
            <person name="Ming Y."/>
            <person name="Chen Y."/>
            <person name="Zheng Y."/>
            <person name="Kuraku S."/>
            <person name="Pignatelli M."/>
            <person name="Herrero J."/>
            <person name="Beal K."/>
            <person name="Nozawa M."/>
            <person name="Li Q."/>
            <person name="Wang J."/>
            <person name="Zhang H."/>
            <person name="Yu L."/>
            <person name="Shigenobu S."/>
            <person name="Wang J."/>
            <person name="Liu J."/>
            <person name="Flicek P."/>
            <person name="Searle S."/>
            <person name="Wang J."/>
            <person name="Kuratani S."/>
            <person name="Yin Y."/>
            <person name="Aken B."/>
            <person name="Zhang G."/>
            <person name="Irie N."/>
        </authorList>
    </citation>
    <scope>NUCLEOTIDE SEQUENCE [LARGE SCALE GENOMIC DNA]</scope>
</reference>
<keyword evidence="2" id="KW-1185">Reference proteome</keyword>
<sequence>MAELERLYDSSEKSWGKSLETPEDSALETSKIEVMYLEGYVIERIALLINAALLEPAKAIWQTLAASLPTCKQAVRKYFIRSKGSEFVFMHPVPNSLVVDAVNQKIKHQFPCSTPSDKDSKPLDLLGCKVYASSVLQFHIANYTAILATCDHKNDNKFMDFIDDILEEKKQQFTALVSEGQIISHTALQAVLDAANIAARSMATAVVMHRGSWLSSFSFPREVQSTLKIFPSMVTNSLPPR</sequence>
<evidence type="ECO:0000313" key="1">
    <source>
        <dbReference type="EMBL" id="EMP25057.1"/>
    </source>
</evidence>
<dbReference type="EMBL" id="KB594437">
    <property type="protein sequence ID" value="EMP25057.1"/>
    <property type="molecule type" value="Genomic_DNA"/>
</dbReference>
<name>M7BA05_CHEMY</name>
<dbReference type="Proteomes" id="UP000031443">
    <property type="component" value="Unassembled WGS sequence"/>
</dbReference>
<dbReference type="Gene3D" id="1.10.287.3160">
    <property type="match status" value="1"/>
</dbReference>
<proteinExistence type="predicted"/>
<dbReference type="AlphaFoldDB" id="M7BA05"/>
<gene>
    <name evidence="1" type="ORF">UY3_17873</name>
</gene>
<protein>
    <submittedName>
        <fullName evidence="1">Uncharacterized protein</fullName>
    </submittedName>
</protein>